<dbReference type="PANTHER" id="PTHR10338">
    <property type="entry name" value="INTER-ALPHA-TRYPSIN INHIBITOR HEAVY CHAIN FAMILY MEMBER"/>
    <property type="match status" value="1"/>
</dbReference>
<accession>A0A5S9ILU7</accession>
<dbReference type="EMBL" id="AP019860">
    <property type="protein sequence ID" value="BBM84268.1"/>
    <property type="molecule type" value="Genomic_DNA"/>
</dbReference>
<dbReference type="InterPro" id="IPR050934">
    <property type="entry name" value="ITIH"/>
</dbReference>
<organism evidence="5 6">
    <name type="scientific">Uabimicrobium amorphum</name>
    <dbReference type="NCBI Taxonomy" id="2596890"/>
    <lineage>
        <taxon>Bacteria</taxon>
        <taxon>Pseudomonadati</taxon>
        <taxon>Planctomycetota</taxon>
        <taxon>Candidatus Uabimicrobiia</taxon>
        <taxon>Candidatus Uabimicrobiales</taxon>
        <taxon>Candidatus Uabimicrobiaceae</taxon>
        <taxon>Candidatus Uabimicrobium</taxon>
    </lineage>
</organism>
<dbReference type="InterPro" id="IPR002035">
    <property type="entry name" value="VWF_A"/>
</dbReference>
<evidence type="ECO:0000256" key="1">
    <source>
        <dbReference type="SAM" id="MobiDB-lite"/>
    </source>
</evidence>
<evidence type="ECO:0000313" key="6">
    <source>
        <dbReference type="Proteomes" id="UP000326354"/>
    </source>
</evidence>
<feature type="chain" id="PRO_5025058388" evidence="2">
    <location>
        <begin position="20"/>
        <end position="725"/>
    </location>
</feature>
<dbReference type="KEGG" id="uam:UABAM_02625"/>
<sequence>MKKSVIYLAVALLSATVYARVIPNIPNTTIRPTITLLPIQAKTHTVTTKIKNNIAITTLETEYYNPNNRVLEGTYLFALPKGASVGTFSLWINGKEMPAELLDAKKAEDLYVSIVRKMIDPALLEFVGRETFKMRIFPFPARGSRKIKLTYQQVLSADNNLVRYEYPLTAVGNGHNDTIQNFSCNIEIEAQNAIKSVFSPTHDIKIKKQGKTASVSFSGNHINTDRDFVLYMSNSNKRVDLSFIPFAKKGKKGHFLMMLSPKTKVDASEINAKDIVYILDTSGSMVGDKMEQAKKALQYCLHQLNGKDNFNIVSFSTEATTYKDKLISASKSNVKQALDYVDEEIFARGGTNLDEALTYAIDMAPKNSSRPYMIILLTDGKPTIGVTNAEQIIKKVQKANLSNLRLFSFGIGDQLNAKLLDRLAEENNGTREYVSAKEDIEIKISNFVDKVSFPVLSDIKIQFPSVDDLRITEVYPRKFPDLFKGSSITLLGRFRGHGDQVIKVSGMIGGENKEFVYEVSFPEENTENSHVPRLWAVRKVGFLLDQIRLHGENDELKKEVIRLAKKFGIVTPYTSYLVVEDEINRVPTTTRPVPRRQREGWFGRGNAGADRAMKSESGKDAVQASQDIKEMKNAKTAYKKLSGKKGNAQKVIRRVDFKTFYLKNGVWCDSETINKDMSQKQRVVYLSDAYFALLKKYPKIGKFLAIGKEIDLLWNDTVFEIRMKK</sequence>
<proteinExistence type="predicted"/>
<evidence type="ECO:0000259" key="3">
    <source>
        <dbReference type="PROSITE" id="PS50234"/>
    </source>
</evidence>
<dbReference type="Gene3D" id="3.40.50.410">
    <property type="entry name" value="von Willebrand factor, type A domain"/>
    <property type="match status" value="1"/>
</dbReference>
<dbReference type="OrthoDB" id="9784383at2"/>
<dbReference type="Pfam" id="PF08487">
    <property type="entry name" value="VIT"/>
    <property type="match status" value="1"/>
</dbReference>
<name>A0A5S9ILU7_UABAM</name>
<dbReference type="SMART" id="SM00327">
    <property type="entry name" value="VWA"/>
    <property type="match status" value="1"/>
</dbReference>
<dbReference type="SMART" id="SM00609">
    <property type="entry name" value="VIT"/>
    <property type="match status" value="1"/>
</dbReference>
<dbReference type="Pfam" id="PF13768">
    <property type="entry name" value="VWA_3"/>
    <property type="match status" value="1"/>
</dbReference>
<gene>
    <name evidence="5" type="ORF">UABAM_02625</name>
</gene>
<evidence type="ECO:0000313" key="5">
    <source>
        <dbReference type="EMBL" id="BBM84268.1"/>
    </source>
</evidence>
<keyword evidence="2" id="KW-0732">Signal</keyword>
<dbReference type="SUPFAM" id="SSF53300">
    <property type="entry name" value="vWA-like"/>
    <property type="match status" value="1"/>
</dbReference>
<dbReference type="PROSITE" id="PS51468">
    <property type="entry name" value="VIT"/>
    <property type="match status" value="1"/>
</dbReference>
<feature type="domain" description="VWFA" evidence="3">
    <location>
        <begin position="274"/>
        <end position="451"/>
    </location>
</feature>
<dbReference type="InterPro" id="IPR036465">
    <property type="entry name" value="vWFA_dom_sf"/>
</dbReference>
<dbReference type="Proteomes" id="UP000326354">
    <property type="component" value="Chromosome"/>
</dbReference>
<evidence type="ECO:0000259" key="4">
    <source>
        <dbReference type="PROSITE" id="PS51468"/>
    </source>
</evidence>
<reference evidence="5 6" key="1">
    <citation type="submission" date="2019-08" db="EMBL/GenBank/DDBJ databases">
        <title>Complete genome sequence of Candidatus Uab amorphum.</title>
        <authorList>
            <person name="Shiratori T."/>
            <person name="Suzuki S."/>
            <person name="Kakizawa Y."/>
            <person name="Ishida K."/>
        </authorList>
    </citation>
    <scope>NUCLEOTIDE SEQUENCE [LARGE SCALE GENOMIC DNA]</scope>
    <source>
        <strain evidence="5 6">SRT547</strain>
    </source>
</reference>
<protein>
    <submittedName>
        <fullName evidence="5">Inter-alpha-trypsin inhibitor domain-containing protein</fullName>
    </submittedName>
</protein>
<feature type="region of interest" description="Disordered" evidence="1">
    <location>
        <begin position="595"/>
        <end position="618"/>
    </location>
</feature>
<evidence type="ECO:0000256" key="2">
    <source>
        <dbReference type="SAM" id="SignalP"/>
    </source>
</evidence>
<dbReference type="PROSITE" id="PS50234">
    <property type="entry name" value="VWFA"/>
    <property type="match status" value="1"/>
</dbReference>
<keyword evidence="6" id="KW-1185">Reference proteome</keyword>
<dbReference type="InterPro" id="IPR013694">
    <property type="entry name" value="VIT"/>
</dbReference>
<dbReference type="AlphaFoldDB" id="A0A5S9ILU7"/>
<dbReference type="RefSeq" id="WP_151968434.1">
    <property type="nucleotide sequence ID" value="NZ_AP019860.1"/>
</dbReference>
<feature type="signal peptide" evidence="2">
    <location>
        <begin position="1"/>
        <end position="19"/>
    </location>
</feature>
<dbReference type="PANTHER" id="PTHR10338:SF108">
    <property type="entry name" value="INTER-ALPHA-TRYPSIN INHIBITOR HEAVY CHAIN H4-LIKE PROTEIN"/>
    <property type="match status" value="1"/>
</dbReference>
<feature type="domain" description="VIT" evidence="4">
    <location>
        <begin position="25"/>
        <end position="153"/>
    </location>
</feature>